<protein>
    <submittedName>
        <fullName evidence="2">IS3 family transposase</fullName>
    </submittedName>
</protein>
<reference evidence="2" key="2">
    <citation type="journal article" date="2022" name="Sci. Total Environ.">
        <title>Prevalence, transmission, and molecular epidemiology of tet(X)-positive bacteria among humans, animals, and environmental niches in China: An epidemiological, and genomic-based study.</title>
        <authorList>
            <person name="Dong N."/>
            <person name="Zeng Y."/>
            <person name="Cai C."/>
            <person name="Sun C."/>
            <person name="Lu J."/>
            <person name="Liu C."/>
            <person name="Zhou H."/>
            <person name="Sun Q."/>
            <person name="Shu L."/>
            <person name="Wang H."/>
            <person name="Wang Y."/>
            <person name="Wang S."/>
            <person name="Wu C."/>
            <person name="Chan E.W."/>
            <person name="Chen G."/>
            <person name="Shen Z."/>
            <person name="Chen S."/>
            <person name="Zhang R."/>
        </authorList>
    </citation>
    <scope>NUCLEOTIDE SEQUENCE</scope>
    <source>
        <strain evidence="2">R655-4</strain>
    </source>
</reference>
<evidence type="ECO:0000313" key="3">
    <source>
        <dbReference type="Proteomes" id="UP001170959"/>
    </source>
</evidence>
<evidence type="ECO:0000313" key="2">
    <source>
        <dbReference type="EMBL" id="MDM1072600.1"/>
    </source>
</evidence>
<dbReference type="PROSITE" id="PS50994">
    <property type="entry name" value="INTEGRASE"/>
    <property type="match status" value="1"/>
</dbReference>
<sequence>MIKNASQRKEHIDKADALPITRQCNLLEVNRSNFYYKPVGESALNLELMRLIDEEYLLHPWLGVPRMTTWLIKDKGYGINKKRVERLYRILGISALGPKPNTSKKGKGALHKVFKYLLKGLKIERVNQVWAMDITYIPVQGGYLYLCAIIDIYSRYVVGWSLSNTMTTAWCRQTLQAAIEAHGVPEILNTDQGSQFTAMEFTDWVTDEKRNIKLSMDGKGRAIDNIFVERLWRSVKYEHVYLFPASDGLECYRGLRDYFEYYNTKRRHQSLGDEIPMQVYQQLLKKAA</sequence>
<dbReference type="EMBL" id="JACAGJ010000004">
    <property type="protein sequence ID" value="MDM1072600.1"/>
    <property type="molecule type" value="Genomic_DNA"/>
</dbReference>
<dbReference type="InterPro" id="IPR036397">
    <property type="entry name" value="RNaseH_sf"/>
</dbReference>
<dbReference type="PANTHER" id="PTHR46889">
    <property type="entry name" value="TRANSPOSASE INSF FOR INSERTION SEQUENCE IS3B-RELATED"/>
    <property type="match status" value="1"/>
</dbReference>
<dbReference type="RefSeq" id="WP_286493050.1">
    <property type="nucleotide sequence ID" value="NZ_JACAGJ010000004.1"/>
</dbReference>
<evidence type="ECO:0000259" key="1">
    <source>
        <dbReference type="PROSITE" id="PS50994"/>
    </source>
</evidence>
<dbReference type="Pfam" id="PF13276">
    <property type="entry name" value="HTH_21"/>
    <property type="match status" value="1"/>
</dbReference>
<gene>
    <name evidence="2" type="ORF">HX001_08860</name>
</gene>
<dbReference type="Proteomes" id="UP001170959">
    <property type="component" value="Unassembled WGS sequence"/>
</dbReference>
<comment type="caution">
    <text evidence="2">The sequence shown here is derived from an EMBL/GenBank/DDBJ whole genome shotgun (WGS) entry which is preliminary data.</text>
</comment>
<feature type="domain" description="Integrase catalytic" evidence="1">
    <location>
        <begin position="121"/>
        <end position="284"/>
    </location>
</feature>
<dbReference type="GO" id="GO:0015074">
    <property type="term" value="P:DNA integration"/>
    <property type="evidence" value="ECO:0007669"/>
    <property type="project" value="InterPro"/>
</dbReference>
<dbReference type="InterPro" id="IPR012337">
    <property type="entry name" value="RNaseH-like_sf"/>
</dbReference>
<proteinExistence type="predicted"/>
<dbReference type="InterPro" id="IPR050900">
    <property type="entry name" value="Transposase_IS3/IS150/IS904"/>
</dbReference>
<dbReference type="NCBIfam" id="NF033516">
    <property type="entry name" value="transpos_IS3"/>
    <property type="match status" value="1"/>
</dbReference>
<dbReference type="PANTHER" id="PTHR46889:SF5">
    <property type="entry name" value="INTEGRASE PROTEIN"/>
    <property type="match status" value="1"/>
</dbReference>
<dbReference type="InterPro" id="IPR048020">
    <property type="entry name" value="Transpos_IS3"/>
</dbReference>
<dbReference type="InterPro" id="IPR025948">
    <property type="entry name" value="HTH-like_dom"/>
</dbReference>
<dbReference type="Gene3D" id="3.30.420.10">
    <property type="entry name" value="Ribonuclease H-like superfamily/Ribonuclease H"/>
    <property type="match status" value="1"/>
</dbReference>
<organism evidence="2 3">
    <name type="scientific">Empedobacter brevis</name>
    <dbReference type="NCBI Taxonomy" id="247"/>
    <lineage>
        <taxon>Bacteria</taxon>
        <taxon>Pseudomonadati</taxon>
        <taxon>Bacteroidota</taxon>
        <taxon>Flavobacteriia</taxon>
        <taxon>Flavobacteriales</taxon>
        <taxon>Weeksellaceae</taxon>
        <taxon>Empedobacter</taxon>
    </lineage>
</organism>
<dbReference type="Pfam" id="PF00665">
    <property type="entry name" value="rve"/>
    <property type="match status" value="1"/>
</dbReference>
<name>A0AAJ1QEJ7_9FLAO</name>
<dbReference type="AlphaFoldDB" id="A0AAJ1QEJ7"/>
<reference evidence="2" key="1">
    <citation type="submission" date="2020-06" db="EMBL/GenBank/DDBJ databases">
        <authorList>
            <person name="Dong N."/>
        </authorList>
    </citation>
    <scope>NUCLEOTIDE SEQUENCE</scope>
    <source>
        <strain evidence="2">R655-4</strain>
    </source>
</reference>
<dbReference type="GO" id="GO:0003676">
    <property type="term" value="F:nucleic acid binding"/>
    <property type="evidence" value="ECO:0007669"/>
    <property type="project" value="InterPro"/>
</dbReference>
<dbReference type="SUPFAM" id="SSF53098">
    <property type="entry name" value="Ribonuclease H-like"/>
    <property type="match status" value="1"/>
</dbReference>
<accession>A0AAJ1QEJ7</accession>
<dbReference type="InterPro" id="IPR001584">
    <property type="entry name" value="Integrase_cat-core"/>
</dbReference>